<evidence type="ECO:0000313" key="5">
    <source>
        <dbReference type="Proteomes" id="UP000443153"/>
    </source>
</evidence>
<dbReference type="RefSeq" id="WP_154366967.1">
    <property type="nucleotide sequence ID" value="NZ_WKJH01000014.1"/>
</dbReference>
<dbReference type="GO" id="GO:0031012">
    <property type="term" value="C:extracellular matrix"/>
    <property type="evidence" value="ECO:0007669"/>
    <property type="project" value="TreeGrafter"/>
</dbReference>
<keyword evidence="5" id="KW-1185">Reference proteome</keyword>
<dbReference type="PANTHER" id="PTHR11844">
    <property type="entry name" value="METALLOPROTEASE INHIBITOR"/>
    <property type="match status" value="1"/>
</dbReference>
<dbReference type="Proteomes" id="UP000443153">
    <property type="component" value="Unassembled WGS sequence"/>
</dbReference>
<evidence type="ECO:0000256" key="1">
    <source>
        <dbReference type="ARBA" id="ARBA00004613"/>
    </source>
</evidence>
<dbReference type="EMBL" id="WKJH01000014">
    <property type="protein sequence ID" value="MRX64772.1"/>
    <property type="molecule type" value="Genomic_DNA"/>
</dbReference>
<keyword evidence="2" id="KW-0964">Secreted</keyword>
<protein>
    <recommendedName>
        <fullName evidence="6">Tissue inhibitor of metalloproteinase</fullName>
    </recommendedName>
</protein>
<dbReference type="GO" id="GO:0005615">
    <property type="term" value="C:extracellular space"/>
    <property type="evidence" value="ECO:0007669"/>
    <property type="project" value="TreeGrafter"/>
</dbReference>
<feature type="chain" id="PRO_5026328489" description="Tissue inhibitor of metalloproteinase" evidence="3">
    <location>
        <begin position="22"/>
        <end position="169"/>
    </location>
</feature>
<feature type="signal peptide" evidence="3">
    <location>
        <begin position="1"/>
        <end position="21"/>
    </location>
</feature>
<dbReference type="GO" id="GO:0002020">
    <property type="term" value="F:protease binding"/>
    <property type="evidence" value="ECO:0007669"/>
    <property type="project" value="TreeGrafter"/>
</dbReference>
<evidence type="ECO:0000256" key="2">
    <source>
        <dbReference type="ARBA" id="ARBA00022525"/>
    </source>
</evidence>
<dbReference type="GO" id="GO:0051045">
    <property type="term" value="P:negative regulation of membrane protein ectodomain proteolysis"/>
    <property type="evidence" value="ECO:0007669"/>
    <property type="project" value="TreeGrafter"/>
</dbReference>
<evidence type="ECO:0008006" key="6">
    <source>
        <dbReference type="Google" id="ProtNLM"/>
    </source>
</evidence>
<name>A0A6I2MPI9_9FLAO</name>
<dbReference type="GO" id="GO:0008191">
    <property type="term" value="F:metalloendopeptidase inhibitor activity"/>
    <property type="evidence" value="ECO:0007669"/>
    <property type="project" value="InterPro"/>
</dbReference>
<dbReference type="PANTHER" id="PTHR11844:SF33">
    <property type="entry name" value="TISSUE INHIBITOR OF METALLOPROTEINASE"/>
    <property type="match status" value="1"/>
</dbReference>
<organism evidence="4 5">
    <name type="scientific">Maribacter luteus</name>
    <dbReference type="NCBI Taxonomy" id="2594478"/>
    <lineage>
        <taxon>Bacteria</taxon>
        <taxon>Pseudomonadati</taxon>
        <taxon>Bacteroidota</taxon>
        <taxon>Flavobacteriia</taxon>
        <taxon>Flavobacteriales</taxon>
        <taxon>Flavobacteriaceae</taxon>
        <taxon>Maribacter</taxon>
    </lineage>
</organism>
<reference evidence="4 5" key="1">
    <citation type="submission" date="2019-11" db="EMBL/GenBank/DDBJ databases">
        <title>Maribacter lutea sp. nov., a marine bacterium isolated from intertidal sand.</title>
        <authorList>
            <person name="Liu A."/>
        </authorList>
    </citation>
    <scope>NUCLEOTIDE SEQUENCE [LARGE SCALE GENOMIC DNA]</scope>
    <source>
        <strain evidence="4 5">RZ05</strain>
    </source>
</reference>
<dbReference type="Gene3D" id="2.40.50.120">
    <property type="match status" value="1"/>
</dbReference>
<dbReference type="Pfam" id="PF00965">
    <property type="entry name" value="TIMP"/>
    <property type="match status" value="1"/>
</dbReference>
<evidence type="ECO:0000256" key="3">
    <source>
        <dbReference type="SAM" id="SignalP"/>
    </source>
</evidence>
<dbReference type="InterPro" id="IPR008993">
    <property type="entry name" value="TIMP-like_OB-fold"/>
</dbReference>
<keyword evidence="3" id="KW-0732">Signal</keyword>
<comment type="caution">
    <text evidence="4">The sequence shown here is derived from an EMBL/GenBank/DDBJ whole genome shotgun (WGS) entry which is preliminary data.</text>
</comment>
<sequence>MRKTYYILLSLLLLGFSDIYACTCQGESTVKGAIKNSDFVIVGEIISRAFVDIPDSALIKQNFKDTLYHKQYPYVHRISKYSIKIEKIYKGKTTSDTLDIYTGNGGGDCGYRFKIGDRYIVYGNKETYFGMTNNDCEYPKGKNCIWTNICMRTTNYYQSEIDEIEKIIK</sequence>
<dbReference type="OrthoDB" id="1260598at2"/>
<gene>
    <name evidence="4" type="ORF">GJ691_11400</name>
</gene>
<proteinExistence type="predicted"/>
<dbReference type="InterPro" id="IPR001820">
    <property type="entry name" value="TIMP"/>
</dbReference>
<dbReference type="AlphaFoldDB" id="A0A6I2MPI9"/>
<comment type="subcellular location">
    <subcellularLocation>
        <location evidence="1">Secreted</location>
    </subcellularLocation>
</comment>
<dbReference type="SUPFAM" id="SSF50242">
    <property type="entry name" value="TIMP-like"/>
    <property type="match status" value="1"/>
</dbReference>
<evidence type="ECO:0000313" key="4">
    <source>
        <dbReference type="EMBL" id="MRX64772.1"/>
    </source>
</evidence>
<accession>A0A6I2MPI9</accession>